<organism evidence="2">
    <name type="scientific">Mycobacterium xenopi 4042</name>
    <dbReference type="NCBI Taxonomy" id="1299334"/>
    <lineage>
        <taxon>Bacteria</taxon>
        <taxon>Bacillati</taxon>
        <taxon>Actinomycetota</taxon>
        <taxon>Actinomycetes</taxon>
        <taxon>Mycobacteriales</taxon>
        <taxon>Mycobacteriaceae</taxon>
        <taxon>Mycobacterium</taxon>
    </lineage>
</organism>
<dbReference type="PATRIC" id="fig|1299334.3.peg.6204"/>
<sequence>MVFENLVVHQPEDLDGGPHMVRTAVIVAVEYFNPFVHRRPRRQRADIGERLHNHVRRRVDNDFPGCSCGHCHQASNTLGLRRRIRNYQPISSGAATAPGHDGRARTTVAGTLSTS</sequence>
<proteinExistence type="predicted"/>
<feature type="region of interest" description="Disordered" evidence="1">
    <location>
        <begin position="91"/>
        <end position="115"/>
    </location>
</feature>
<protein>
    <submittedName>
        <fullName evidence="2">Uncharacterized protein</fullName>
    </submittedName>
</protein>
<dbReference type="EMBL" id="JAOB01000060">
    <property type="protein sequence ID" value="EUA30269.1"/>
    <property type="molecule type" value="Genomic_DNA"/>
</dbReference>
<accession>X8AFJ1</accession>
<evidence type="ECO:0000313" key="2">
    <source>
        <dbReference type="EMBL" id="EUA30269.1"/>
    </source>
</evidence>
<name>X8AFJ1_MYCXE</name>
<comment type="caution">
    <text evidence="2">The sequence shown here is derived from an EMBL/GenBank/DDBJ whole genome shotgun (WGS) entry which is preliminary data.</text>
</comment>
<dbReference type="AlphaFoldDB" id="X8AFJ1"/>
<reference evidence="2" key="1">
    <citation type="submission" date="2014-01" db="EMBL/GenBank/DDBJ databases">
        <authorList>
            <person name="Brown-Elliot B."/>
            <person name="Wallace R."/>
            <person name="Lenaerts A."/>
            <person name="Ordway D."/>
            <person name="DeGroote M.A."/>
            <person name="Parker T."/>
            <person name="Sizemore C."/>
            <person name="Tallon L.J."/>
            <person name="Sadzewicz L.K."/>
            <person name="Sengamalay N."/>
            <person name="Fraser C.M."/>
            <person name="Hine E."/>
            <person name="Shefchek K.A."/>
            <person name="Das S.P."/>
            <person name="Tettelin H."/>
        </authorList>
    </citation>
    <scope>NUCLEOTIDE SEQUENCE [LARGE SCALE GENOMIC DNA]</scope>
    <source>
        <strain evidence="2">4042</strain>
    </source>
</reference>
<evidence type="ECO:0000256" key="1">
    <source>
        <dbReference type="SAM" id="MobiDB-lite"/>
    </source>
</evidence>
<gene>
    <name evidence="2" type="ORF">I553_4526</name>
</gene>